<accession>A0A2J5I778</accession>
<evidence type="ECO:0000313" key="3">
    <source>
        <dbReference type="Proteomes" id="UP000235023"/>
    </source>
</evidence>
<evidence type="ECO:0000313" key="2">
    <source>
        <dbReference type="EMBL" id="PLN85838.1"/>
    </source>
</evidence>
<feature type="region of interest" description="Disordered" evidence="1">
    <location>
        <begin position="1"/>
        <end position="46"/>
    </location>
</feature>
<dbReference type="AlphaFoldDB" id="A0A2J5I778"/>
<proteinExistence type="predicted"/>
<reference evidence="3" key="1">
    <citation type="submission" date="2017-12" db="EMBL/GenBank/DDBJ databases">
        <authorList>
            <consortium name="DOE Joint Genome Institute"/>
            <person name="Mondo S.J."/>
            <person name="Kjaerbolling I."/>
            <person name="Vesth T.C."/>
            <person name="Frisvad J.C."/>
            <person name="Nybo J.L."/>
            <person name="Theobald S."/>
            <person name="Kuo A."/>
            <person name="Bowyer P."/>
            <person name="Matsuda Y."/>
            <person name="Lyhne E.K."/>
            <person name="Kogle M.E."/>
            <person name="Clum A."/>
            <person name="Lipzen A."/>
            <person name="Salamov A."/>
            <person name="Ngan C.Y."/>
            <person name="Daum C."/>
            <person name="Chiniquy J."/>
            <person name="Barry K."/>
            <person name="LaButti K."/>
            <person name="Haridas S."/>
            <person name="Simmons B.A."/>
            <person name="Magnuson J.K."/>
            <person name="Mortensen U.H."/>
            <person name="Larsen T.O."/>
            <person name="Grigoriev I.V."/>
            <person name="Baker S.E."/>
            <person name="Andersen M.R."/>
            <person name="Nordberg H.P."/>
            <person name="Cantor M.N."/>
            <person name="Hua S.X."/>
        </authorList>
    </citation>
    <scope>NUCLEOTIDE SEQUENCE [LARGE SCALE GENOMIC DNA]</scope>
    <source>
        <strain evidence="3">IBT 19404</strain>
    </source>
</reference>
<gene>
    <name evidence="2" type="ORF">BDW42DRAFT_190599</name>
</gene>
<feature type="compositionally biased region" description="Low complexity" evidence="1">
    <location>
        <begin position="1"/>
        <end position="13"/>
    </location>
</feature>
<organism evidence="2 3">
    <name type="scientific">Aspergillus taichungensis</name>
    <dbReference type="NCBI Taxonomy" id="482145"/>
    <lineage>
        <taxon>Eukaryota</taxon>
        <taxon>Fungi</taxon>
        <taxon>Dikarya</taxon>
        <taxon>Ascomycota</taxon>
        <taxon>Pezizomycotina</taxon>
        <taxon>Eurotiomycetes</taxon>
        <taxon>Eurotiomycetidae</taxon>
        <taxon>Eurotiales</taxon>
        <taxon>Aspergillaceae</taxon>
        <taxon>Aspergillus</taxon>
        <taxon>Aspergillus subgen. Circumdati</taxon>
    </lineage>
</organism>
<dbReference type="EMBL" id="KZ559502">
    <property type="protein sequence ID" value="PLN85838.1"/>
    <property type="molecule type" value="Genomic_DNA"/>
</dbReference>
<protein>
    <submittedName>
        <fullName evidence="2">Uncharacterized protein</fullName>
    </submittedName>
</protein>
<dbReference type="Proteomes" id="UP000235023">
    <property type="component" value="Unassembled WGS sequence"/>
</dbReference>
<evidence type="ECO:0000256" key="1">
    <source>
        <dbReference type="SAM" id="MobiDB-lite"/>
    </source>
</evidence>
<sequence length="200" mass="22674">MQSPNPSPSNVRSPAEDPSSNTFFDVPLEESPSSPSPVNPDESNYDWIEAEHAEQPLQEEEGIFVDEAEIEDLEYVFNDDDNDDDSLPGYNSPIEDTPVSIVDMDAHAAELRDALVQDRLLEVQDTMEDNVWMFKKVLDWVTELPIDDRTEKQFSFYPALNTLNQPTRSSHPYQPGDRNYSIGVNGKLYTFNHSTSCTPQ</sequence>
<name>A0A2J5I778_9EURO</name>
<keyword evidence="3" id="KW-1185">Reference proteome</keyword>